<evidence type="ECO:0000313" key="1">
    <source>
        <dbReference type="EMBL" id="HIZ15063.1"/>
    </source>
</evidence>
<comment type="caution">
    <text evidence="1">The sequence shown here is derived from an EMBL/GenBank/DDBJ whole genome shotgun (WGS) entry which is preliminary data.</text>
</comment>
<sequence length="103" mass="12001">MEEKKIITPREVYLYYDALEMENRQLRDRVAYLEEHCVIADKFYNSALGVGVVAELHGVDPNTVRSYIGKGLIPCHPRSMDAKFLIRGSDALRLDFQKLRRMR</sequence>
<dbReference type="InterPro" id="IPR009061">
    <property type="entry name" value="DNA-bd_dom_put_sf"/>
</dbReference>
<protein>
    <recommendedName>
        <fullName evidence="3">DNA-binding protein</fullName>
    </recommendedName>
</protein>
<evidence type="ECO:0000313" key="2">
    <source>
        <dbReference type="Proteomes" id="UP000824014"/>
    </source>
</evidence>
<dbReference type="Proteomes" id="UP000824014">
    <property type="component" value="Unassembled WGS sequence"/>
</dbReference>
<reference evidence="1" key="2">
    <citation type="submission" date="2021-04" db="EMBL/GenBank/DDBJ databases">
        <authorList>
            <person name="Gilroy R."/>
        </authorList>
    </citation>
    <scope>NUCLEOTIDE SEQUENCE</scope>
    <source>
        <strain evidence="1">ChiHjej11B10-19426</strain>
    </source>
</reference>
<organism evidence="1 2">
    <name type="scientific">Candidatus Tidjanibacter faecipullorum</name>
    <dbReference type="NCBI Taxonomy" id="2838766"/>
    <lineage>
        <taxon>Bacteria</taxon>
        <taxon>Pseudomonadati</taxon>
        <taxon>Bacteroidota</taxon>
        <taxon>Bacteroidia</taxon>
        <taxon>Bacteroidales</taxon>
        <taxon>Rikenellaceae</taxon>
        <taxon>Tidjanibacter</taxon>
    </lineage>
</organism>
<accession>A0A9D2DDR3</accession>
<name>A0A9D2DDR3_9BACT</name>
<gene>
    <name evidence="1" type="ORF">H9816_04040</name>
</gene>
<dbReference type="EMBL" id="DXCC01000012">
    <property type="protein sequence ID" value="HIZ15063.1"/>
    <property type="molecule type" value="Genomic_DNA"/>
</dbReference>
<reference evidence="1" key="1">
    <citation type="journal article" date="2021" name="PeerJ">
        <title>Extensive microbial diversity within the chicken gut microbiome revealed by metagenomics and culture.</title>
        <authorList>
            <person name="Gilroy R."/>
            <person name="Ravi A."/>
            <person name="Getino M."/>
            <person name="Pursley I."/>
            <person name="Horton D.L."/>
            <person name="Alikhan N.F."/>
            <person name="Baker D."/>
            <person name="Gharbi K."/>
            <person name="Hall N."/>
            <person name="Watson M."/>
            <person name="Adriaenssens E.M."/>
            <person name="Foster-Nyarko E."/>
            <person name="Jarju S."/>
            <person name="Secka A."/>
            <person name="Antonio M."/>
            <person name="Oren A."/>
            <person name="Chaudhuri R.R."/>
            <person name="La Ragione R."/>
            <person name="Hildebrand F."/>
            <person name="Pallen M.J."/>
        </authorList>
    </citation>
    <scope>NUCLEOTIDE SEQUENCE</scope>
    <source>
        <strain evidence="1">ChiHjej11B10-19426</strain>
    </source>
</reference>
<dbReference type="AlphaFoldDB" id="A0A9D2DDR3"/>
<dbReference type="SUPFAM" id="SSF46955">
    <property type="entry name" value="Putative DNA-binding domain"/>
    <property type="match status" value="1"/>
</dbReference>
<evidence type="ECO:0008006" key="3">
    <source>
        <dbReference type="Google" id="ProtNLM"/>
    </source>
</evidence>
<proteinExistence type="predicted"/>